<organism evidence="2 3">
    <name type="scientific">Callipepla squamata</name>
    <name type="common">Scaled quail</name>
    <dbReference type="NCBI Taxonomy" id="9009"/>
    <lineage>
        <taxon>Eukaryota</taxon>
        <taxon>Metazoa</taxon>
        <taxon>Chordata</taxon>
        <taxon>Craniata</taxon>
        <taxon>Vertebrata</taxon>
        <taxon>Euteleostomi</taxon>
        <taxon>Archelosauria</taxon>
        <taxon>Archosauria</taxon>
        <taxon>Dinosauria</taxon>
        <taxon>Saurischia</taxon>
        <taxon>Theropoda</taxon>
        <taxon>Coelurosauria</taxon>
        <taxon>Aves</taxon>
        <taxon>Neognathae</taxon>
        <taxon>Galloanserae</taxon>
        <taxon>Galliformes</taxon>
        <taxon>Odontophoridae</taxon>
        <taxon>Callipepla</taxon>
    </lineage>
</organism>
<dbReference type="EMBL" id="MCFN01001233">
    <property type="protein sequence ID" value="OXB53382.1"/>
    <property type="molecule type" value="Genomic_DNA"/>
</dbReference>
<dbReference type="OrthoDB" id="196717at2759"/>
<keyword evidence="1" id="KW-0812">Transmembrane</keyword>
<keyword evidence="1" id="KW-1133">Transmembrane helix</keyword>
<dbReference type="STRING" id="9009.A0A226MDK7"/>
<sequence>MLTRLQFTSFISTNTIQHPQCKVIVCQMSSTRPELLHWFLFSLALVVYAAISGLLGRAEEAVLGAFTVLVTAAHVHYGVCV</sequence>
<keyword evidence="1" id="KW-0472">Membrane</keyword>
<proteinExistence type="predicted"/>
<feature type="transmembrane region" description="Helical" evidence="1">
    <location>
        <begin position="35"/>
        <end position="55"/>
    </location>
</feature>
<evidence type="ECO:0000256" key="1">
    <source>
        <dbReference type="SAM" id="Phobius"/>
    </source>
</evidence>
<evidence type="ECO:0000313" key="2">
    <source>
        <dbReference type="EMBL" id="OXB53382.1"/>
    </source>
</evidence>
<reference evidence="2 3" key="1">
    <citation type="submission" date="2016-07" db="EMBL/GenBank/DDBJ databases">
        <title>Disparate Historic Effective Population Sizes Predicted by Modern Levels of Genome Diversity for the Scaled Quail (Callipepla squamata) and the Northern Bobwhite (Colinus virginianus): Inferences from First and Second Generation Draft Genome Assemblies for Sympatric New World Quail.</title>
        <authorList>
            <person name="Oldeschulte D.L."/>
            <person name="Halley Y.A."/>
            <person name="Bhattarai E.K."/>
            <person name="Brashear W.A."/>
            <person name="Hill J."/>
            <person name="Metz R.P."/>
            <person name="Johnson C.D."/>
            <person name="Rollins D."/>
            <person name="Peterson M.J."/>
            <person name="Bickhart D.M."/>
            <person name="Decker J.E."/>
            <person name="Seabury C.M."/>
        </authorList>
    </citation>
    <scope>NUCLEOTIDE SEQUENCE [LARGE SCALE GENOMIC DNA]</scope>
    <source>
        <strain evidence="2 3">Texas</strain>
        <tissue evidence="2">Leg muscle</tissue>
    </source>
</reference>
<dbReference type="Proteomes" id="UP000198323">
    <property type="component" value="Unassembled WGS sequence"/>
</dbReference>
<accession>A0A226MDK7</accession>
<comment type="caution">
    <text evidence="2">The sequence shown here is derived from an EMBL/GenBank/DDBJ whole genome shotgun (WGS) entry which is preliminary data.</text>
</comment>
<dbReference type="AlphaFoldDB" id="A0A226MDK7"/>
<feature type="non-terminal residue" evidence="2">
    <location>
        <position position="81"/>
    </location>
</feature>
<gene>
    <name evidence="2" type="ORF">ASZ78_013624</name>
</gene>
<evidence type="ECO:0000313" key="3">
    <source>
        <dbReference type="Proteomes" id="UP000198323"/>
    </source>
</evidence>
<feature type="transmembrane region" description="Helical" evidence="1">
    <location>
        <begin position="61"/>
        <end position="80"/>
    </location>
</feature>
<keyword evidence="3" id="KW-1185">Reference proteome</keyword>
<protein>
    <submittedName>
        <fullName evidence="2">Uncharacterized protein</fullName>
    </submittedName>
</protein>
<name>A0A226MDK7_CALSU</name>